<proteinExistence type="inferred from homology"/>
<dbReference type="SUPFAM" id="SSF46894">
    <property type="entry name" value="C-terminal effector domain of the bipartite response regulators"/>
    <property type="match status" value="1"/>
</dbReference>
<dbReference type="PANTHER" id="PTHR35807">
    <property type="entry name" value="TRANSCRIPTIONAL REGULATOR REDD-RELATED"/>
    <property type="match status" value="1"/>
</dbReference>
<keyword evidence="2" id="KW-0902">Two-component regulatory system</keyword>
<dbReference type="InterPro" id="IPR011990">
    <property type="entry name" value="TPR-like_helical_dom_sf"/>
</dbReference>
<keyword evidence="3" id="KW-0805">Transcription regulation</keyword>
<dbReference type="Proteomes" id="UP001596915">
    <property type="component" value="Unassembled WGS sequence"/>
</dbReference>
<evidence type="ECO:0000259" key="8">
    <source>
        <dbReference type="SMART" id="SM01043"/>
    </source>
</evidence>
<feature type="domain" description="OmpR/PhoB-type" evidence="7">
    <location>
        <begin position="55"/>
        <end position="135"/>
    </location>
</feature>
<dbReference type="SUPFAM" id="SSF48452">
    <property type="entry name" value="TPR-like"/>
    <property type="match status" value="1"/>
</dbReference>
<gene>
    <name evidence="9" type="ORF">ACFQ2K_26425</name>
</gene>
<feature type="region of interest" description="Disordered" evidence="6">
    <location>
        <begin position="278"/>
        <end position="310"/>
    </location>
</feature>
<feature type="domain" description="Bacterial transcriptional activator" evidence="8">
    <location>
        <begin position="142"/>
        <end position="280"/>
    </location>
</feature>
<dbReference type="InterPro" id="IPR005158">
    <property type="entry name" value="BTAD"/>
</dbReference>
<name>A0ABW2WWD5_9ACTN</name>
<protein>
    <submittedName>
        <fullName evidence="9">BTAD domain-containing putative transcriptional regulator</fullName>
    </submittedName>
</protein>
<evidence type="ECO:0000256" key="2">
    <source>
        <dbReference type="ARBA" id="ARBA00023012"/>
    </source>
</evidence>
<reference evidence="10" key="1">
    <citation type="journal article" date="2019" name="Int. J. Syst. Evol. Microbiol.">
        <title>The Global Catalogue of Microorganisms (GCM) 10K type strain sequencing project: providing services to taxonomists for standard genome sequencing and annotation.</title>
        <authorList>
            <consortium name="The Broad Institute Genomics Platform"/>
            <consortium name="The Broad Institute Genome Sequencing Center for Infectious Disease"/>
            <person name="Wu L."/>
            <person name="Ma J."/>
        </authorList>
    </citation>
    <scope>NUCLEOTIDE SEQUENCE [LARGE SCALE GENOMIC DNA]</scope>
    <source>
        <strain evidence="10">JCM 12607</strain>
    </source>
</reference>
<evidence type="ECO:0000313" key="10">
    <source>
        <dbReference type="Proteomes" id="UP001596915"/>
    </source>
</evidence>
<feature type="compositionally biased region" description="Low complexity" evidence="6">
    <location>
        <begin position="288"/>
        <end position="308"/>
    </location>
</feature>
<sequence>MIQSPQTDPPDGSAPHAVGNEPAPAGHTTRAAPPDPHDERPDPRFGILGQLSVHGRTMSVTSPVRRAVLTACLLRYGRPIGIAEFSEILWDDPPVSATANLRSHVTGLRRDLDEVEPGLGDRMRTYRGAQCGYGLEIAPDEFDLPRFTAAVQRGRNWLLSGSHKSAVDALEQAVGLWNGPFGQDLPPTRWFNAHIAGLNNARLDAYQDLFTASVLAGRTIMLAYRIESVIAEAPYRQHLWELLAAVHCLHGDTVSTLSVVNRCQKLFAEDLGLDLPPVSRPCGRRRSTGTGRRPCGSSRPGPRTPRSGANAEDLRVLLPDAEASHLGVRWPSGHRTLRSRPAGAAAAFP</sequence>
<evidence type="ECO:0000256" key="5">
    <source>
        <dbReference type="ARBA" id="ARBA00023163"/>
    </source>
</evidence>
<evidence type="ECO:0000256" key="6">
    <source>
        <dbReference type="SAM" id="MobiDB-lite"/>
    </source>
</evidence>
<dbReference type="InterPro" id="IPR036388">
    <property type="entry name" value="WH-like_DNA-bd_sf"/>
</dbReference>
<evidence type="ECO:0000256" key="1">
    <source>
        <dbReference type="ARBA" id="ARBA00005820"/>
    </source>
</evidence>
<dbReference type="Pfam" id="PF03704">
    <property type="entry name" value="BTAD"/>
    <property type="match status" value="1"/>
</dbReference>
<dbReference type="EMBL" id="JBHTGL010000008">
    <property type="protein sequence ID" value="MFD0625747.1"/>
    <property type="molecule type" value="Genomic_DNA"/>
</dbReference>
<feature type="region of interest" description="Disordered" evidence="6">
    <location>
        <begin position="1"/>
        <end position="46"/>
    </location>
</feature>
<comment type="similarity">
    <text evidence="1">Belongs to the AfsR/DnrI/RedD regulatory family.</text>
</comment>
<dbReference type="Gene3D" id="1.25.40.10">
    <property type="entry name" value="Tetratricopeptide repeat domain"/>
    <property type="match status" value="1"/>
</dbReference>
<keyword evidence="5" id="KW-0804">Transcription</keyword>
<evidence type="ECO:0000256" key="4">
    <source>
        <dbReference type="ARBA" id="ARBA00023125"/>
    </source>
</evidence>
<keyword evidence="4" id="KW-0238">DNA-binding</keyword>
<accession>A0ABW2WWD5</accession>
<organism evidence="9 10">
    <name type="scientific">Streptomyces sanglieri</name>
    <dbReference type="NCBI Taxonomy" id="193460"/>
    <lineage>
        <taxon>Bacteria</taxon>
        <taxon>Bacillati</taxon>
        <taxon>Actinomycetota</taxon>
        <taxon>Actinomycetes</taxon>
        <taxon>Kitasatosporales</taxon>
        <taxon>Streptomycetaceae</taxon>
        <taxon>Streptomyces</taxon>
    </lineage>
</organism>
<dbReference type="InterPro" id="IPR001867">
    <property type="entry name" value="OmpR/PhoB-type_DNA-bd"/>
</dbReference>
<dbReference type="PANTHER" id="PTHR35807:SF1">
    <property type="entry name" value="TRANSCRIPTIONAL REGULATOR REDD"/>
    <property type="match status" value="1"/>
</dbReference>
<dbReference type="SMART" id="SM01043">
    <property type="entry name" value="BTAD"/>
    <property type="match status" value="1"/>
</dbReference>
<dbReference type="Gene3D" id="1.10.10.10">
    <property type="entry name" value="Winged helix-like DNA-binding domain superfamily/Winged helix DNA-binding domain"/>
    <property type="match status" value="1"/>
</dbReference>
<comment type="caution">
    <text evidence="9">The sequence shown here is derived from an EMBL/GenBank/DDBJ whole genome shotgun (WGS) entry which is preliminary data.</text>
</comment>
<evidence type="ECO:0000313" key="9">
    <source>
        <dbReference type="EMBL" id="MFD0625747.1"/>
    </source>
</evidence>
<evidence type="ECO:0000256" key="3">
    <source>
        <dbReference type="ARBA" id="ARBA00023015"/>
    </source>
</evidence>
<dbReference type="InterPro" id="IPR016032">
    <property type="entry name" value="Sig_transdc_resp-reg_C-effctor"/>
</dbReference>
<evidence type="ECO:0000259" key="7">
    <source>
        <dbReference type="SMART" id="SM00862"/>
    </source>
</evidence>
<dbReference type="SMART" id="SM00862">
    <property type="entry name" value="Trans_reg_C"/>
    <property type="match status" value="1"/>
</dbReference>
<dbReference type="InterPro" id="IPR051677">
    <property type="entry name" value="AfsR-DnrI-RedD_regulator"/>
</dbReference>
<keyword evidence="10" id="KW-1185">Reference proteome</keyword>